<dbReference type="PROSITE" id="PS51257">
    <property type="entry name" value="PROKAR_LIPOPROTEIN"/>
    <property type="match status" value="1"/>
</dbReference>
<name>A0A318SIT2_9BURK</name>
<dbReference type="AlphaFoldDB" id="A0A318SIT2"/>
<gene>
    <name evidence="2" type="ORF">DFQ15_10870</name>
</gene>
<dbReference type="InterPro" id="IPR013783">
    <property type="entry name" value="Ig-like_fold"/>
</dbReference>
<dbReference type="Pfam" id="PF12138">
    <property type="entry name" value="Spherulin4"/>
    <property type="match status" value="1"/>
</dbReference>
<organism evidence="2 3">
    <name type="scientific">Xylophilus ampelinus</name>
    <dbReference type="NCBI Taxonomy" id="54067"/>
    <lineage>
        <taxon>Bacteria</taxon>
        <taxon>Pseudomonadati</taxon>
        <taxon>Pseudomonadota</taxon>
        <taxon>Betaproteobacteria</taxon>
        <taxon>Burkholderiales</taxon>
        <taxon>Xylophilus</taxon>
    </lineage>
</organism>
<dbReference type="InterPro" id="IPR021986">
    <property type="entry name" value="Spherulin4"/>
</dbReference>
<evidence type="ECO:0000313" key="2">
    <source>
        <dbReference type="EMBL" id="PYE78281.1"/>
    </source>
</evidence>
<feature type="chain" id="PRO_5016351708" evidence="1">
    <location>
        <begin position="24"/>
        <end position="394"/>
    </location>
</feature>
<keyword evidence="3" id="KW-1185">Reference proteome</keyword>
<comment type="caution">
    <text evidence="2">The sequence shown here is derived from an EMBL/GenBank/DDBJ whole genome shotgun (WGS) entry which is preliminary data.</text>
</comment>
<dbReference type="RefSeq" id="WP_110465335.1">
    <property type="nucleotide sequence ID" value="NZ_JAMOFZ010000008.1"/>
</dbReference>
<dbReference type="PANTHER" id="PTHR35040:SF9">
    <property type="entry name" value="4-LIKE CELL SURFACE PROTEIN, PUTATIVE (AFU_ORTHOLOGUE AFUA_4G14080)-RELATED"/>
    <property type="match status" value="1"/>
</dbReference>
<feature type="signal peptide" evidence="1">
    <location>
        <begin position="1"/>
        <end position="23"/>
    </location>
</feature>
<accession>A0A318SIT2</accession>
<dbReference type="OrthoDB" id="508445at2"/>
<dbReference type="EMBL" id="QJTC01000008">
    <property type="protein sequence ID" value="PYE78281.1"/>
    <property type="molecule type" value="Genomic_DNA"/>
</dbReference>
<protein>
    <submittedName>
        <fullName evidence="2">Spherulation-specific family 4 protein</fullName>
    </submittedName>
</protein>
<sequence length="394" mass="40453">MKTPTLRALPRWLNLALAALVAACGGGGGGGSGGTPVAAPVVTVTIGAPGDQAIFEMGNPVSVNARVTVDGAVPADGTAVRFAASSGSFAPASPATQAGVATATFSAAVPGRQEITASVQIGGQTANAVRVVYLRPAPAPLELLVPAYFSPTTTVHWNTLVAGAAAHPGVAVTAIMNPDNGIFTTASADYTRVLTQLSAAGGRTVGYVYTGYGTGSRSMASIKANIDNYLALYGRALIGGFFLDEMASAANRLDFYREIYSYIKAKDAGLRVIGNPGTFPDPAYAAVADVLVTFENSAAAFTDYDPRSGQGWLYQYANSRQSALVHSTPTCTAMQIAVRAAATARFNAGPLYVTDLQYNPVTGAGNPWATLPSYWPQMLDTVAAINRGGAVPAC</sequence>
<dbReference type="Gene3D" id="2.60.40.10">
    <property type="entry name" value="Immunoglobulins"/>
    <property type="match status" value="1"/>
</dbReference>
<keyword evidence="1" id="KW-0732">Signal</keyword>
<reference evidence="2 3" key="1">
    <citation type="submission" date="2018-06" db="EMBL/GenBank/DDBJ databases">
        <title>Genomic Encyclopedia of Type Strains, Phase III (KMG-III): the genomes of soil and plant-associated and newly described type strains.</title>
        <authorList>
            <person name="Whitman W."/>
        </authorList>
    </citation>
    <scope>NUCLEOTIDE SEQUENCE [LARGE SCALE GENOMIC DNA]</scope>
    <source>
        <strain evidence="2 3">CECT 7646</strain>
    </source>
</reference>
<evidence type="ECO:0000313" key="3">
    <source>
        <dbReference type="Proteomes" id="UP000247540"/>
    </source>
</evidence>
<evidence type="ECO:0000256" key="1">
    <source>
        <dbReference type="SAM" id="SignalP"/>
    </source>
</evidence>
<dbReference type="PANTHER" id="PTHR35040">
    <property type="match status" value="1"/>
</dbReference>
<proteinExistence type="predicted"/>
<dbReference type="Proteomes" id="UP000247540">
    <property type="component" value="Unassembled WGS sequence"/>
</dbReference>